<dbReference type="AlphaFoldDB" id="A0A9X2IMX0"/>
<keyword evidence="3" id="KW-1185">Reference proteome</keyword>
<name>A0A9X2IMX0_9BACI</name>
<reference evidence="2" key="1">
    <citation type="submission" date="2022-05" db="EMBL/GenBank/DDBJ databases">
        <title>Comparative Genomics of Spacecraft Associated Microbes.</title>
        <authorList>
            <person name="Tran M.T."/>
            <person name="Wright A."/>
            <person name="Seuylemezian A."/>
            <person name="Eisen J."/>
            <person name="Coil D."/>
        </authorList>
    </citation>
    <scope>NUCLEOTIDE SEQUENCE</scope>
    <source>
        <strain evidence="2">214.1.1</strain>
    </source>
</reference>
<dbReference type="Proteomes" id="UP001139179">
    <property type="component" value="Unassembled WGS sequence"/>
</dbReference>
<evidence type="ECO:0000256" key="1">
    <source>
        <dbReference type="SAM" id="SignalP"/>
    </source>
</evidence>
<proteinExistence type="predicted"/>
<evidence type="ECO:0000313" key="2">
    <source>
        <dbReference type="EMBL" id="MCM3713450.1"/>
    </source>
</evidence>
<sequence length="156" mass="17598">MKKVFSFYLTVIVFLSACSTQQQEANVIILENHLSPVDVQLIGHDSLYAQKILDREALAIFLPQSLTDVDKNNWEDQGFIYVETLESSTCPKNIKEVSFAEEAALIDLQLEAQRDHCTDDAVTKLFLIQMNSDLIKKAEQIKLGDTLASFQEGKTE</sequence>
<dbReference type="PROSITE" id="PS51257">
    <property type="entry name" value="PROKAR_LIPOPROTEIN"/>
    <property type="match status" value="1"/>
</dbReference>
<accession>A0A9X2IMX0</accession>
<feature type="signal peptide" evidence="1">
    <location>
        <begin position="1"/>
        <end position="24"/>
    </location>
</feature>
<gene>
    <name evidence="2" type="ORF">M3202_05095</name>
</gene>
<dbReference type="EMBL" id="JAMBOL010000003">
    <property type="protein sequence ID" value="MCM3713450.1"/>
    <property type="molecule type" value="Genomic_DNA"/>
</dbReference>
<evidence type="ECO:0008006" key="4">
    <source>
        <dbReference type="Google" id="ProtNLM"/>
    </source>
</evidence>
<organism evidence="2 3">
    <name type="scientific">Halalkalibacter oceani</name>
    <dbReference type="NCBI Taxonomy" id="1653776"/>
    <lineage>
        <taxon>Bacteria</taxon>
        <taxon>Bacillati</taxon>
        <taxon>Bacillota</taxon>
        <taxon>Bacilli</taxon>
        <taxon>Bacillales</taxon>
        <taxon>Bacillaceae</taxon>
        <taxon>Halalkalibacter</taxon>
    </lineage>
</organism>
<protein>
    <recommendedName>
        <fullName evidence="4">Lipoprotein</fullName>
    </recommendedName>
</protein>
<feature type="chain" id="PRO_5040724764" description="Lipoprotein" evidence="1">
    <location>
        <begin position="25"/>
        <end position="156"/>
    </location>
</feature>
<evidence type="ECO:0000313" key="3">
    <source>
        <dbReference type="Proteomes" id="UP001139179"/>
    </source>
</evidence>
<comment type="caution">
    <text evidence="2">The sequence shown here is derived from an EMBL/GenBank/DDBJ whole genome shotgun (WGS) entry which is preliminary data.</text>
</comment>
<dbReference type="RefSeq" id="WP_251222272.1">
    <property type="nucleotide sequence ID" value="NZ_JAMBOL010000003.1"/>
</dbReference>
<keyword evidence="1" id="KW-0732">Signal</keyword>